<feature type="compositionally biased region" description="Basic residues" evidence="3">
    <location>
        <begin position="359"/>
        <end position="379"/>
    </location>
</feature>
<evidence type="ECO:0000313" key="5">
    <source>
        <dbReference type="EMBL" id="MBG6136505.1"/>
    </source>
</evidence>
<proteinExistence type="predicted"/>
<dbReference type="InterPro" id="IPR027417">
    <property type="entry name" value="P-loop_NTPase"/>
</dbReference>
<dbReference type="SUPFAM" id="SSF52540">
    <property type="entry name" value="P-loop containing nucleoside triphosphate hydrolases"/>
    <property type="match status" value="1"/>
</dbReference>
<dbReference type="SUPFAM" id="SSF48452">
    <property type="entry name" value="TPR-like"/>
    <property type="match status" value="1"/>
</dbReference>
<dbReference type="Gene3D" id="1.25.40.10">
    <property type="entry name" value="Tetratricopeptide repeat domain"/>
    <property type="match status" value="1"/>
</dbReference>
<dbReference type="EMBL" id="JADOUF010000001">
    <property type="protein sequence ID" value="MBG6136505.1"/>
    <property type="molecule type" value="Genomic_DNA"/>
</dbReference>
<evidence type="ECO:0000313" key="6">
    <source>
        <dbReference type="Proteomes" id="UP000622552"/>
    </source>
</evidence>
<evidence type="ECO:0000256" key="2">
    <source>
        <dbReference type="ARBA" id="ARBA00023163"/>
    </source>
</evidence>
<keyword evidence="6" id="KW-1185">Reference proteome</keyword>
<dbReference type="Pfam" id="PF03704">
    <property type="entry name" value="BTAD"/>
    <property type="match status" value="1"/>
</dbReference>
<sequence length="379" mass="40569">MVRNVDVDLAAVRASATRLDELRLTTLEESFDVELHLGRYGHVAAELPALIERDSYRERLREYLMVALARLGRQAEAQEIYRVVRRYSVAELGVEPGAGLRRLHGLLLRGEPIGPEPVGTVDERARPARGYLPRDIPDFTGRTAHLDRLDALAAEYPQSTGTVLITAVAGIGGVGKTALAVRWAHRTTARYPDGQLYVDLRGYGRGEPVSPAEALGQLLREVGVPAENVPHTVEQSAAPFRATVAAMRVSVLLDNASSVDQIRPLLPAGRGILVLITSREKLAGLIAADGARRLTLEGLTPAEASDLLRGIIGADRVDAEPAEAGQLAALCGHAAGPADRGGTSGGSTGNADRCVPARLRTRRPGQPARGRRRPARRAP</sequence>
<keyword evidence="2" id="KW-0804">Transcription</keyword>
<dbReference type="CDD" id="cd15831">
    <property type="entry name" value="BTAD"/>
    <property type="match status" value="1"/>
</dbReference>
<dbReference type="InterPro" id="IPR051677">
    <property type="entry name" value="AfsR-DnrI-RedD_regulator"/>
</dbReference>
<organism evidence="5 6">
    <name type="scientific">Longispora fulva</name>
    <dbReference type="NCBI Taxonomy" id="619741"/>
    <lineage>
        <taxon>Bacteria</taxon>
        <taxon>Bacillati</taxon>
        <taxon>Actinomycetota</taxon>
        <taxon>Actinomycetes</taxon>
        <taxon>Micromonosporales</taxon>
        <taxon>Micromonosporaceae</taxon>
        <taxon>Longispora</taxon>
    </lineage>
</organism>
<evidence type="ECO:0000256" key="1">
    <source>
        <dbReference type="ARBA" id="ARBA00023015"/>
    </source>
</evidence>
<dbReference type="Gene3D" id="3.40.50.300">
    <property type="entry name" value="P-loop containing nucleotide triphosphate hydrolases"/>
    <property type="match status" value="1"/>
</dbReference>
<keyword evidence="1" id="KW-0805">Transcription regulation</keyword>
<dbReference type="AlphaFoldDB" id="A0A8J7GFE7"/>
<dbReference type="SMART" id="SM01043">
    <property type="entry name" value="BTAD"/>
    <property type="match status" value="1"/>
</dbReference>
<dbReference type="Proteomes" id="UP000622552">
    <property type="component" value="Unassembled WGS sequence"/>
</dbReference>
<accession>A0A8J7GFE7</accession>
<evidence type="ECO:0000256" key="3">
    <source>
        <dbReference type="SAM" id="MobiDB-lite"/>
    </source>
</evidence>
<dbReference type="PANTHER" id="PTHR35807">
    <property type="entry name" value="TRANSCRIPTIONAL REGULATOR REDD-RELATED"/>
    <property type="match status" value="1"/>
</dbReference>
<evidence type="ECO:0000259" key="4">
    <source>
        <dbReference type="SMART" id="SM01043"/>
    </source>
</evidence>
<protein>
    <recommendedName>
        <fullName evidence="4">Bacterial transcriptional activator domain-containing protein</fullName>
    </recommendedName>
</protein>
<dbReference type="PANTHER" id="PTHR35807:SF1">
    <property type="entry name" value="TRANSCRIPTIONAL REGULATOR REDD"/>
    <property type="match status" value="1"/>
</dbReference>
<feature type="domain" description="Bacterial transcriptional activator" evidence="4">
    <location>
        <begin position="5"/>
        <end position="108"/>
    </location>
</feature>
<comment type="caution">
    <text evidence="5">The sequence shown here is derived from an EMBL/GenBank/DDBJ whole genome shotgun (WGS) entry which is preliminary data.</text>
</comment>
<dbReference type="GO" id="GO:0006355">
    <property type="term" value="P:regulation of DNA-templated transcription"/>
    <property type="evidence" value="ECO:0007669"/>
    <property type="project" value="TreeGrafter"/>
</dbReference>
<dbReference type="GO" id="GO:0003677">
    <property type="term" value="F:DNA binding"/>
    <property type="evidence" value="ECO:0007669"/>
    <property type="project" value="TreeGrafter"/>
</dbReference>
<dbReference type="InterPro" id="IPR011990">
    <property type="entry name" value="TPR-like_helical_dom_sf"/>
</dbReference>
<reference evidence="5" key="1">
    <citation type="submission" date="2020-11" db="EMBL/GenBank/DDBJ databases">
        <title>Sequencing the genomes of 1000 actinobacteria strains.</title>
        <authorList>
            <person name="Klenk H.-P."/>
        </authorList>
    </citation>
    <scope>NUCLEOTIDE SEQUENCE</scope>
    <source>
        <strain evidence="5">DSM 45356</strain>
    </source>
</reference>
<dbReference type="RefSeq" id="WP_197003468.1">
    <property type="nucleotide sequence ID" value="NZ_BONS01000015.1"/>
</dbReference>
<gene>
    <name evidence="5" type="ORF">IW245_002699</name>
</gene>
<dbReference type="InterPro" id="IPR005158">
    <property type="entry name" value="BTAD"/>
</dbReference>
<feature type="region of interest" description="Disordered" evidence="3">
    <location>
        <begin position="336"/>
        <end position="379"/>
    </location>
</feature>
<name>A0A8J7GFE7_9ACTN</name>